<evidence type="ECO:0000256" key="1">
    <source>
        <dbReference type="ARBA" id="ARBA00008898"/>
    </source>
</evidence>
<feature type="domain" description="Flavin reductase like" evidence="3">
    <location>
        <begin position="15"/>
        <end position="164"/>
    </location>
</feature>
<evidence type="ECO:0000259" key="3">
    <source>
        <dbReference type="SMART" id="SM00903"/>
    </source>
</evidence>
<protein>
    <submittedName>
        <fullName evidence="4">Unannotated protein</fullName>
    </submittedName>
</protein>
<gene>
    <name evidence="4" type="ORF">UFOPK1421_01133</name>
    <name evidence="5" type="ORF">UFOPK4422_01335</name>
</gene>
<dbReference type="GO" id="GO:0010181">
    <property type="term" value="F:FMN binding"/>
    <property type="evidence" value="ECO:0007669"/>
    <property type="project" value="InterPro"/>
</dbReference>
<accession>A0A6J6CFV9</accession>
<evidence type="ECO:0000256" key="2">
    <source>
        <dbReference type="ARBA" id="ARBA00023002"/>
    </source>
</evidence>
<dbReference type="EMBL" id="CAEZSL010000133">
    <property type="protein sequence ID" value="CAB4548758.1"/>
    <property type="molecule type" value="Genomic_DNA"/>
</dbReference>
<dbReference type="PANTHER" id="PTHR30466">
    <property type="entry name" value="FLAVIN REDUCTASE"/>
    <property type="match status" value="1"/>
</dbReference>
<dbReference type="InterPro" id="IPR012349">
    <property type="entry name" value="Split_barrel_FMN-bd"/>
</dbReference>
<name>A0A6J6CFV9_9ZZZZ</name>
<evidence type="ECO:0000313" key="4">
    <source>
        <dbReference type="EMBL" id="CAB4548758.1"/>
    </source>
</evidence>
<organism evidence="4">
    <name type="scientific">freshwater metagenome</name>
    <dbReference type="NCBI Taxonomy" id="449393"/>
    <lineage>
        <taxon>unclassified sequences</taxon>
        <taxon>metagenomes</taxon>
        <taxon>ecological metagenomes</taxon>
    </lineage>
</organism>
<keyword evidence="2" id="KW-0560">Oxidoreductase</keyword>
<dbReference type="GO" id="GO:0042602">
    <property type="term" value="F:riboflavin reductase (NADPH) activity"/>
    <property type="evidence" value="ECO:0007669"/>
    <property type="project" value="TreeGrafter"/>
</dbReference>
<evidence type="ECO:0000313" key="5">
    <source>
        <dbReference type="EMBL" id="CAB5130988.1"/>
    </source>
</evidence>
<proteinExistence type="inferred from homology"/>
<dbReference type="PANTHER" id="PTHR30466:SF11">
    <property type="entry name" value="FLAVIN-DEPENDENT MONOOXYGENASE, REDUCTASE SUBUNIT HSAB"/>
    <property type="match status" value="1"/>
</dbReference>
<dbReference type="EMBL" id="CAFBRX010000160">
    <property type="protein sequence ID" value="CAB5130988.1"/>
    <property type="molecule type" value="Genomic_DNA"/>
</dbReference>
<dbReference type="Pfam" id="PF01613">
    <property type="entry name" value="Flavin_Reduct"/>
    <property type="match status" value="1"/>
</dbReference>
<dbReference type="SUPFAM" id="SSF50475">
    <property type="entry name" value="FMN-binding split barrel"/>
    <property type="match status" value="1"/>
</dbReference>
<dbReference type="InterPro" id="IPR050268">
    <property type="entry name" value="NADH-dep_flavin_reductase"/>
</dbReference>
<dbReference type="InterPro" id="IPR002563">
    <property type="entry name" value="Flavin_Rdtase-like_dom"/>
</dbReference>
<dbReference type="SMART" id="SM00903">
    <property type="entry name" value="Flavin_Reduct"/>
    <property type="match status" value="1"/>
</dbReference>
<reference evidence="4" key="1">
    <citation type="submission" date="2020-05" db="EMBL/GenBank/DDBJ databases">
        <authorList>
            <person name="Chiriac C."/>
            <person name="Salcher M."/>
            <person name="Ghai R."/>
            <person name="Kavagutti S V."/>
        </authorList>
    </citation>
    <scope>NUCLEOTIDE SEQUENCE</scope>
</reference>
<dbReference type="AlphaFoldDB" id="A0A6J6CFV9"/>
<comment type="similarity">
    <text evidence="1">Belongs to the non-flavoprotein flavin reductase family.</text>
</comment>
<sequence>MTDSQIDPRRYRDVLGHFPTGVTVVTGLDSSGAPHGMTIGSFSSVSLDPPLVGFFPGMQSRSWPAISESGKFCVNILADGQDELCWKFAKEPADGETSKFSGVEWKPSANGSPILAGVIGSIDCTIEVVYEVGDHFFVVGRVQDLAQNDDVAAAMVFFRGKVASVKMPTVE</sequence>
<dbReference type="Gene3D" id="2.30.110.10">
    <property type="entry name" value="Electron Transport, Fmn-binding Protein, Chain A"/>
    <property type="match status" value="1"/>
</dbReference>